<comment type="caution">
    <text evidence="3">The sequence shown here is derived from an EMBL/GenBank/DDBJ whole genome shotgun (WGS) entry which is preliminary data.</text>
</comment>
<proteinExistence type="predicted"/>
<reference evidence="3" key="1">
    <citation type="submission" date="2021-03" db="EMBL/GenBank/DDBJ databases">
        <title>Chromosome level genome of the anhydrobiotic midge Polypedilum vanderplanki.</title>
        <authorList>
            <person name="Yoshida Y."/>
            <person name="Kikawada T."/>
            <person name="Gusev O."/>
        </authorList>
    </citation>
    <scope>NUCLEOTIDE SEQUENCE</scope>
    <source>
        <strain evidence="3">NIAS01</strain>
        <tissue evidence="3">Whole body or cell culture</tissue>
    </source>
</reference>
<feature type="compositionally biased region" description="Low complexity" evidence="2">
    <location>
        <begin position="99"/>
        <end position="114"/>
    </location>
</feature>
<sequence>MMDAQQDCIQQLERNFENFKQASQTQRTTEWLQLEDEKRHVLWEKIQENHQILRVSFPPIIYSKFYSKSIQINNDFIAKLREWGYQTRFVQDIAHLSNESDGSSSDTTESGSTTIDIRSSNINPSISTSMNPITYVTTMISQPLPSTSIVSTIYQTPQMHTGTTIPINNCGDFRFTTTPFVNTGTSQPYIMTQSSQSSGNETMFSQQNNIPINVSNNSTHNQNYPSNSFSFGTPTNSNNFQNNFSSVPPVQPLFNTQQPYLQSYNMNQNYTNQAPNINPSRTYPSQNPPQHSSCCSHSPPHDDPIQKLAEAIENLGRGRIGWERSIPIFNGDLREYELFKDACDEVIGKTSLSETSKFLQLRKHLDGEALREIGSISDGTKNAYTEAWKKLDRKYKNNRTFVMWNVDTIINGGLCIKERTLEDSENEIQHTITPRKIIVETVLLQMDPKTKKRAKYHFGNLTNTPTIYQLVEFLISEENQLTPDRFIIDSKKKECLNNQKFGNNQAMGNVANQQNQQQSLQSEQNSCLICKNPDHLSIDCSFLLNADNRQSLLKAFCLCLYCGLHPYIPKRKTNDSIKCPNYGKLCCGVCQKPHHTLLHDGASKYLKNVEKRKQKAKERAAKKSGAIDSKSIQTVTDIKSSNLSLENSSKNDLFIQESNVYKQSKEAENVYTRLMALGKCQSLVPTLRIPLITSTGKELEVKVLIDYGSTKNYIRQEIINLLGLNQYDFSQDIHGIGNLTISGNKIVECTKIGKNKKLADPKIGIPEKIDLIIGTQSHYLILSDKFPVDITSDPGLTWTPTHWGWIVGGTPEFEFNKNLVIQKQRNANNINNQGMIALSKVLVQEDEIHVRKEIGENSSNFHESVCNLEIKHAEGKIIDNFENSFFITALEKKDKELNKDGFKHWFNIIKIAAIGFLLFSATLPASATLMLTSLMMNSTQLSSNFIANVNMTIAPNITSILAPEEFSAQQLKPGMYLREKTKNFVERRQISFSLDTDFNVNLNISVIKSLSIDFRSFCEEFMKNVSMLKISTDCNNFQADLYIATSKTVYRFMEIQNLVIKTQQRETNRLGGAMDKFASEIKQIMKLVAKSATASVKTIAISVHEYEIHKIRKHINKINHNGKVTVYVLKTAPNLEHDIIAEQYLESLHSQMIEL</sequence>
<evidence type="ECO:0000313" key="4">
    <source>
        <dbReference type="Proteomes" id="UP001107558"/>
    </source>
</evidence>
<dbReference type="OrthoDB" id="7762859at2759"/>
<dbReference type="Pfam" id="PF03564">
    <property type="entry name" value="DUF1759"/>
    <property type="match status" value="1"/>
</dbReference>
<feature type="region of interest" description="Disordered" evidence="2">
    <location>
        <begin position="271"/>
        <end position="301"/>
    </location>
</feature>
<feature type="coiled-coil region" evidence="1">
    <location>
        <begin position="599"/>
        <end position="626"/>
    </location>
</feature>
<evidence type="ECO:0000313" key="3">
    <source>
        <dbReference type="EMBL" id="KAG5674230.1"/>
    </source>
</evidence>
<gene>
    <name evidence="3" type="ORF">PVAND_004210</name>
</gene>
<protein>
    <recommendedName>
        <fullName evidence="5">Peptidase aspartic putative domain-containing protein</fullName>
    </recommendedName>
</protein>
<feature type="compositionally biased region" description="Polar residues" evidence="2">
    <location>
        <begin position="271"/>
        <end position="285"/>
    </location>
</feature>
<keyword evidence="1" id="KW-0175">Coiled coil</keyword>
<dbReference type="EMBL" id="JADBJN010000002">
    <property type="protein sequence ID" value="KAG5674230.1"/>
    <property type="molecule type" value="Genomic_DNA"/>
</dbReference>
<organism evidence="3 4">
    <name type="scientific">Polypedilum vanderplanki</name>
    <name type="common">Sleeping chironomid midge</name>
    <dbReference type="NCBI Taxonomy" id="319348"/>
    <lineage>
        <taxon>Eukaryota</taxon>
        <taxon>Metazoa</taxon>
        <taxon>Ecdysozoa</taxon>
        <taxon>Arthropoda</taxon>
        <taxon>Hexapoda</taxon>
        <taxon>Insecta</taxon>
        <taxon>Pterygota</taxon>
        <taxon>Neoptera</taxon>
        <taxon>Endopterygota</taxon>
        <taxon>Diptera</taxon>
        <taxon>Nematocera</taxon>
        <taxon>Chironomoidea</taxon>
        <taxon>Chironomidae</taxon>
        <taxon>Chironominae</taxon>
        <taxon>Polypedilum</taxon>
        <taxon>Polypedilum</taxon>
    </lineage>
</organism>
<evidence type="ECO:0008006" key="5">
    <source>
        <dbReference type="Google" id="ProtNLM"/>
    </source>
</evidence>
<evidence type="ECO:0000256" key="1">
    <source>
        <dbReference type="SAM" id="Coils"/>
    </source>
</evidence>
<dbReference type="PANTHER" id="PTHR47331">
    <property type="entry name" value="PHD-TYPE DOMAIN-CONTAINING PROTEIN"/>
    <property type="match status" value="1"/>
</dbReference>
<feature type="region of interest" description="Disordered" evidence="2">
    <location>
        <begin position="97"/>
        <end position="120"/>
    </location>
</feature>
<dbReference type="AlphaFoldDB" id="A0A9J6BYE9"/>
<feature type="compositionally biased region" description="Low complexity" evidence="2">
    <location>
        <begin position="288"/>
        <end position="298"/>
    </location>
</feature>
<accession>A0A9J6BYE9</accession>
<dbReference type="PANTHER" id="PTHR47331:SF1">
    <property type="entry name" value="GAG-LIKE PROTEIN"/>
    <property type="match status" value="1"/>
</dbReference>
<dbReference type="InterPro" id="IPR005312">
    <property type="entry name" value="DUF1759"/>
</dbReference>
<evidence type="ECO:0000256" key="2">
    <source>
        <dbReference type="SAM" id="MobiDB-lite"/>
    </source>
</evidence>
<feature type="coiled-coil region" evidence="1">
    <location>
        <begin position="2"/>
        <end position="29"/>
    </location>
</feature>
<name>A0A9J6BYE9_POLVA</name>
<keyword evidence="4" id="KW-1185">Reference proteome</keyword>
<dbReference type="Proteomes" id="UP001107558">
    <property type="component" value="Chromosome 2"/>
</dbReference>